<evidence type="ECO:0000313" key="4">
    <source>
        <dbReference type="EMBL" id="RCH86034.1"/>
    </source>
</evidence>
<evidence type="ECO:0000313" key="5">
    <source>
        <dbReference type="Proteomes" id="UP000253551"/>
    </source>
</evidence>
<dbReference type="GO" id="GO:0005794">
    <property type="term" value="C:Golgi apparatus"/>
    <property type="evidence" value="ECO:0007669"/>
    <property type="project" value="TreeGrafter"/>
</dbReference>
<reference evidence="4 5" key="1">
    <citation type="journal article" date="2018" name="G3 (Bethesda)">
        <title>Phylogenetic and Phylogenomic Definition of Rhizopus Species.</title>
        <authorList>
            <person name="Gryganskyi A.P."/>
            <person name="Golan J."/>
            <person name="Dolatabadi S."/>
            <person name="Mondo S."/>
            <person name="Robb S."/>
            <person name="Idnurm A."/>
            <person name="Muszewska A."/>
            <person name="Steczkiewicz K."/>
            <person name="Masonjones S."/>
            <person name="Liao H.L."/>
            <person name="Gajdeczka M.T."/>
            <person name="Anike F."/>
            <person name="Vuek A."/>
            <person name="Anishchenko I.M."/>
            <person name="Voigt K."/>
            <person name="de Hoog G.S."/>
            <person name="Smith M.E."/>
            <person name="Heitman J."/>
            <person name="Vilgalys R."/>
            <person name="Stajich J.E."/>
        </authorList>
    </citation>
    <scope>NUCLEOTIDE SEQUENCE [LARGE SCALE GENOMIC DNA]</scope>
    <source>
        <strain evidence="4 5">LSU 92-RS-03</strain>
    </source>
</reference>
<dbReference type="FunFam" id="3.90.550.10:FF:000051">
    <property type="entry name" value="Alpha-1,2-mannosyltransferase (Ktr4)"/>
    <property type="match status" value="1"/>
</dbReference>
<dbReference type="PANTHER" id="PTHR31121">
    <property type="entry name" value="ALPHA-1,2 MANNOSYLTRANSFERASE KTR1"/>
    <property type="match status" value="1"/>
</dbReference>
<dbReference type="GO" id="GO:0000032">
    <property type="term" value="P:cell wall mannoprotein biosynthetic process"/>
    <property type="evidence" value="ECO:0007669"/>
    <property type="project" value="TreeGrafter"/>
</dbReference>
<dbReference type="EMBL" id="PJQM01004026">
    <property type="protein sequence ID" value="RCH86034.1"/>
    <property type="molecule type" value="Genomic_DNA"/>
</dbReference>
<evidence type="ECO:0000256" key="3">
    <source>
        <dbReference type="PIRSR" id="PIRSR018153-1"/>
    </source>
</evidence>
<keyword evidence="2" id="KW-0808">Transferase</keyword>
<accession>A0A367J7V3</accession>
<dbReference type="AlphaFoldDB" id="A0A367J7V3"/>
<dbReference type="InterPro" id="IPR029044">
    <property type="entry name" value="Nucleotide-diphossugar_trans"/>
</dbReference>
<comment type="similarity">
    <text evidence="1">Belongs to the glycosyltransferase 15 family.</text>
</comment>
<gene>
    <name evidence="4" type="ORF">CU098_008355</name>
</gene>
<dbReference type="PANTHER" id="PTHR31121:SF6">
    <property type="entry name" value="ALPHA-1,2 MANNOSYLTRANSFERASE KTR1"/>
    <property type="match status" value="1"/>
</dbReference>
<dbReference type="GO" id="GO:0000026">
    <property type="term" value="F:alpha-1,2-mannosyltransferase activity"/>
    <property type="evidence" value="ECO:0007669"/>
    <property type="project" value="TreeGrafter"/>
</dbReference>
<dbReference type="InterPro" id="IPR002685">
    <property type="entry name" value="Glyco_trans_15"/>
</dbReference>
<feature type="active site" description="Nucleophile" evidence="3">
    <location>
        <position position="253"/>
    </location>
</feature>
<dbReference type="PIRSF" id="PIRSF018153">
    <property type="entry name" value="Glyco_trans_15"/>
    <property type="match status" value="1"/>
</dbReference>
<dbReference type="GO" id="GO:0016020">
    <property type="term" value="C:membrane"/>
    <property type="evidence" value="ECO:0007669"/>
    <property type="project" value="InterPro"/>
</dbReference>
<sequence>MMTRKRQTLGYQATSFIILLLLFAYFQSSRQKPSRLEHHSKVKAAFVILARNSDLNGVRHAMRQLEDRFNQKFQYPYVFLNEEHFTEEFKQKTQSLTRAEIHYGKIGQEHWGYPEFINQTKAAECRKDLEDRDIIYGGSESYRHMCRYQSGFFFRHHLLDSFEYYWRVEPDIDFYCDVDYDVFQMMKDNGFKYGWTLSLTEYMETIPTLWKTTQQFMSNNPSYIQRGNDSLLQWLTDDNYESYNGCHFWSNFEIGSLDFLRSEKYLKYFEHLDRQGGFFYERWGDAPVHSLAVAMMLKSSEVHFFNDIGYKHIPLMHCPVEPWLQNKCSCDEKENFGKHQIVENF</sequence>
<dbReference type="Gene3D" id="3.90.550.10">
    <property type="entry name" value="Spore Coat Polysaccharide Biosynthesis Protein SpsA, Chain A"/>
    <property type="match status" value="1"/>
</dbReference>
<name>A0A367J7V3_RHIST</name>
<keyword evidence="5" id="KW-1185">Reference proteome</keyword>
<evidence type="ECO:0000256" key="2">
    <source>
        <dbReference type="ARBA" id="ARBA00022679"/>
    </source>
</evidence>
<dbReference type="OrthoDB" id="439943at2759"/>
<evidence type="ECO:0000256" key="1">
    <source>
        <dbReference type="ARBA" id="ARBA00007677"/>
    </source>
</evidence>
<proteinExistence type="inferred from homology"/>
<evidence type="ECO:0008006" key="6">
    <source>
        <dbReference type="Google" id="ProtNLM"/>
    </source>
</evidence>
<organism evidence="4 5">
    <name type="scientific">Rhizopus stolonifer</name>
    <name type="common">Rhizopus nigricans</name>
    <dbReference type="NCBI Taxonomy" id="4846"/>
    <lineage>
        <taxon>Eukaryota</taxon>
        <taxon>Fungi</taxon>
        <taxon>Fungi incertae sedis</taxon>
        <taxon>Mucoromycota</taxon>
        <taxon>Mucoromycotina</taxon>
        <taxon>Mucoromycetes</taxon>
        <taxon>Mucorales</taxon>
        <taxon>Mucorineae</taxon>
        <taxon>Rhizopodaceae</taxon>
        <taxon>Rhizopus</taxon>
    </lineage>
</organism>
<protein>
    <recommendedName>
        <fullName evidence="6">Alpha 1,2-mannosyltransferase 2.4.1</fullName>
    </recommendedName>
</protein>
<dbReference type="SUPFAM" id="SSF53448">
    <property type="entry name" value="Nucleotide-diphospho-sugar transferases"/>
    <property type="match status" value="1"/>
</dbReference>
<comment type="caution">
    <text evidence="4">The sequence shown here is derived from an EMBL/GenBank/DDBJ whole genome shotgun (WGS) entry which is preliminary data.</text>
</comment>
<dbReference type="Proteomes" id="UP000253551">
    <property type="component" value="Unassembled WGS sequence"/>
</dbReference>
<dbReference type="Pfam" id="PF01793">
    <property type="entry name" value="Glyco_transf_15"/>
    <property type="match status" value="1"/>
</dbReference>
<dbReference type="GO" id="GO:0006487">
    <property type="term" value="P:protein N-linked glycosylation"/>
    <property type="evidence" value="ECO:0007669"/>
    <property type="project" value="TreeGrafter"/>
</dbReference>